<dbReference type="GO" id="GO:0005829">
    <property type="term" value="C:cytosol"/>
    <property type="evidence" value="ECO:0007669"/>
    <property type="project" value="TreeGrafter"/>
</dbReference>
<accession>A1WYR2</accession>
<evidence type="ECO:0000256" key="10">
    <source>
        <dbReference type="RuleBase" id="RU003835"/>
    </source>
</evidence>
<keyword evidence="8 9" id="KW-0460">Magnesium</keyword>
<comment type="similarity">
    <text evidence="1 9 10">Belongs to the acetokinase family.</text>
</comment>
<dbReference type="HOGENOM" id="CLU_020352_0_0_6"/>
<dbReference type="RefSeq" id="WP_011814846.1">
    <property type="nucleotide sequence ID" value="NC_008789.1"/>
</dbReference>
<dbReference type="GO" id="GO:0006085">
    <property type="term" value="P:acetyl-CoA biosynthetic process"/>
    <property type="evidence" value="ECO:0007669"/>
    <property type="project" value="UniProtKB-UniRule"/>
</dbReference>
<dbReference type="EC" id="2.7.2.1" evidence="9"/>
<name>A1WYR2_HALHL</name>
<dbReference type="InterPro" id="IPR023865">
    <property type="entry name" value="Aliphatic_acid_kinase_CS"/>
</dbReference>
<dbReference type="InterPro" id="IPR043129">
    <property type="entry name" value="ATPase_NBD"/>
</dbReference>
<keyword evidence="4 9" id="KW-0479">Metal-binding</keyword>
<evidence type="ECO:0000256" key="6">
    <source>
        <dbReference type="ARBA" id="ARBA00022777"/>
    </source>
</evidence>
<feature type="binding site" evidence="9">
    <location>
        <position position="377"/>
    </location>
    <ligand>
        <name>Mg(2+)</name>
        <dbReference type="ChEBI" id="CHEBI:18420"/>
    </ligand>
</feature>
<evidence type="ECO:0000256" key="3">
    <source>
        <dbReference type="ARBA" id="ARBA00022679"/>
    </source>
</evidence>
<keyword evidence="2 9" id="KW-0963">Cytoplasm</keyword>
<evidence type="ECO:0000256" key="5">
    <source>
        <dbReference type="ARBA" id="ARBA00022741"/>
    </source>
</evidence>
<dbReference type="SUPFAM" id="SSF53067">
    <property type="entry name" value="Actin-like ATPase domain"/>
    <property type="match status" value="2"/>
</dbReference>
<feature type="binding site" evidence="9">
    <location>
        <begin position="326"/>
        <end position="330"/>
    </location>
    <ligand>
        <name>ATP</name>
        <dbReference type="ChEBI" id="CHEBI:30616"/>
    </ligand>
</feature>
<dbReference type="eggNOG" id="COG0282">
    <property type="taxonomic scope" value="Bacteria"/>
</dbReference>
<feature type="binding site" evidence="9">
    <location>
        <begin position="206"/>
        <end position="210"/>
    </location>
    <ligand>
        <name>ATP</name>
        <dbReference type="ChEBI" id="CHEBI:30616"/>
    </ligand>
</feature>
<dbReference type="HAMAP" id="MF_00020">
    <property type="entry name" value="Acetate_kinase"/>
    <property type="match status" value="1"/>
</dbReference>
<dbReference type="InterPro" id="IPR000890">
    <property type="entry name" value="Aliphatic_acid_kin_short-chain"/>
</dbReference>
<dbReference type="GO" id="GO:0005524">
    <property type="term" value="F:ATP binding"/>
    <property type="evidence" value="ECO:0007669"/>
    <property type="project" value="UniProtKB-KW"/>
</dbReference>
<comment type="subcellular location">
    <subcellularLocation>
        <location evidence="9">Cytoplasm</location>
    </subcellularLocation>
</comment>
<dbReference type="Gene3D" id="3.30.420.40">
    <property type="match status" value="2"/>
</dbReference>
<comment type="pathway">
    <text evidence="9">Metabolic intermediate biosynthesis; acetyl-CoA biosynthesis; acetyl-CoA from acetate: step 1/2.</text>
</comment>
<feature type="binding site" evidence="9">
    <location>
        <position position="16"/>
    </location>
    <ligand>
        <name>ATP</name>
        <dbReference type="ChEBI" id="CHEBI:30616"/>
    </ligand>
</feature>
<dbReference type="PROSITE" id="PS01075">
    <property type="entry name" value="ACETATE_KINASE_1"/>
    <property type="match status" value="1"/>
</dbReference>
<comment type="subunit">
    <text evidence="9">Homodimer.</text>
</comment>
<organism evidence="11 12">
    <name type="scientific">Halorhodospira halophila (strain DSM 244 / SL1)</name>
    <name type="common">Ectothiorhodospira halophila (strain DSM 244 / SL1)</name>
    <dbReference type="NCBI Taxonomy" id="349124"/>
    <lineage>
        <taxon>Bacteria</taxon>
        <taxon>Pseudomonadati</taxon>
        <taxon>Pseudomonadota</taxon>
        <taxon>Gammaproteobacteria</taxon>
        <taxon>Chromatiales</taxon>
        <taxon>Ectothiorhodospiraceae</taxon>
        <taxon>Halorhodospira</taxon>
    </lineage>
</organism>
<feature type="active site" description="Proton donor/acceptor" evidence="9">
    <location>
        <position position="148"/>
    </location>
</feature>
<evidence type="ECO:0000256" key="2">
    <source>
        <dbReference type="ARBA" id="ARBA00022490"/>
    </source>
</evidence>
<dbReference type="PRINTS" id="PR00471">
    <property type="entry name" value="ACETATEKNASE"/>
</dbReference>
<dbReference type="Proteomes" id="UP000000647">
    <property type="component" value="Chromosome"/>
</dbReference>
<evidence type="ECO:0000256" key="9">
    <source>
        <dbReference type="HAMAP-Rule" id="MF_00020"/>
    </source>
</evidence>
<reference evidence="11 12" key="2">
    <citation type="journal article" date="2013" name="Stand. Genomic Sci.">
        <title>Complete genome sequence of Halorhodospira halophila SL1.</title>
        <authorList>
            <person name="Challacombe J.F."/>
            <person name="Majid S."/>
            <person name="Deole R."/>
            <person name="Brettin T.S."/>
            <person name="Bruce D."/>
            <person name="Delano S.F."/>
            <person name="Detter J.C."/>
            <person name="Gleasner C.D."/>
            <person name="Han C.S."/>
            <person name="Misra M."/>
            <person name="Reitenga K.G."/>
            <person name="Mikhailova N."/>
            <person name="Woyke T."/>
            <person name="Pitluck S."/>
            <person name="Nolan M."/>
            <person name="Land M.L."/>
            <person name="Saunders E."/>
            <person name="Tapia R."/>
            <person name="Lapidus A."/>
            <person name="Ivanova N."/>
            <person name="Hoff W.D."/>
        </authorList>
    </citation>
    <scope>NUCLEOTIDE SEQUENCE [LARGE SCALE GENOMIC DNA]</scope>
    <source>
        <strain evidence="12">DSM 244 / SL1</strain>
    </source>
</reference>
<evidence type="ECO:0000256" key="8">
    <source>
        <dbReference type="ARBA" id="ARBA00022842"/>
    </source>
</evidence>
<dbReference type="STRING" id="349124.Hhal_2060"/>
<dbReference type="AlphaFoldDB" id="A1WYR2"/>
<dbReference type="KEGG" id="hha:Hhal_2060"/>
<dbReference type="NCBIfam" id="TIGR00016">
    <property type="entry name" value="ackA"/>
    <property type="match status" value="1"/>
</dbReference>
<sequence length="390" mass="40888">MPDAILVLNAGSSSVKYAVYRREDDGTLEVRLRGQVEGLGGAARLHVDDLDGAVTTRELGAGADHDAALAAVLEAVHAHLGDLTLVGVGHRVVHGGQVHSAPVVIDEAVLDALHRLEPLAPLHQPHNLAAVEAVGRVAPDLPQVACFDTAFHRTQPAVAQRFALPRAYEQRGVLRYGFHGLSYEFIAARLPEYDPDAANGCTVVAHLGAGASLCALDQGRSVATTMGFTALDGLPMGQRCGNIDPGVILYLLQQEGMTPAEIERLLYRESGLLGVSGVSADMRVLLDSDDPAAAEAIDLFCHRALREIGGLAAVLGGLDAVVFTAGIGEHAAPVRQRILEGLGWLGLELDDAANAADGPRITTPGSAVNAWVIPTDEERVIAAHAARLVP</sequence>
<evidence type="ECO:0000256" key="7">
    <source>
        <dbReference type="ARBA" id="ARBA00022840"/>
    </source>
</evidence>
<dbReference type="OrthoDB" id="9802453at2"/>
<dbReference type="GO" id="GO:0000287">
    <property type="term" value="F:magnesium ion binding"/>
    <property type="evidence" value="ECO:0007669"/>
    <property type="project" value="UniProtKB-UniRule"/>
</dbReference>
<keyword evidence="7 9" id="KW-0067">ATP-binding</keyword>
<evidence type="ECO:0000256" key="1">
    <source>
        <dbReference type="ARBA" id="ARBA00008748"/>
    </source>
</evidence>
<dbReference type="InterPro" id="IPR004372">
    <property type="entry name" value="Ac/propionate_kinase"/>
</dbReference>
<proteinExistence type="inferred from homology"/>
<feature type="binding site" evidence="9">
    <location>
        <position position="91"/>
    </location>
    <ligand>
        <name>substrate</name>
    </ligand>
</feature>
<dbReference type="GO" id="GO:0006083">
    <property type="term" value="P:acetate metabolic process"/>
    <property type="evidence" value="ECO:0007669"/>
    <property type="project" value="TreeGrafter"/>
</dbReference>
<comment type="function">
    <text evidence="9">Catalyzes the formation of acetyl phosphate from acetate and ATP. Can also catalyze the reverse reaction.</text>
</comment>
<gene>
    <name evidence="9" type="primary">ackA</name>
    <name evidence="11" type="ordered locus">Hhal_2060</name>
</gene>
<evidence type="ECO:0000313" key="12">
    <source>
        <dbReference type="Proteomes" id="UP000000647"/>
    </source>
</evidence>
<reference evidence="12" key="1">
    <citation type="submission" date="2006-12" db="EMBL/GenBank/DDBJ databases">
        <title>Complete sequence of Halorhodospira halophila SL1.</title>
        <authorList>
            <consortium name="US DOE Joint Genome Institute"/>
            <person name="Copeland A."/>
            <person name="Lucas S."/>
            <person name="Lapidus A."/>
            <person name="Barry K."/>
            <person name="Detter J.C."/>
            <person name="Glavina del Rio T."/>
            <person name="Hammon N."/>
            <person name="Israni S."/>
            <person name="Dalin E."/>
            <person name="Tice H."/>
            <person name="Pitluck S."/>
            <person name="Saunders E."/>
            <person name="Brettin T."/>
            <person name="Bruce D."/>
            <person name="Han C."/>
            <person name="Tapia R."/>
            <person name="Schmutz J."/>
            <person name="Larimer F."/>
            <person name="Land M."/>
            <person name="Hauser L."/>
            <person name="Kyrpides N."/>
            <person name="Mikhailova N."/>
            <person name="Hoff W."/>
            <person name="Richardson P."/>
        </authorList>
    </citation>
    <scope>NUCLEOTIDE SEQUENCE [LARGE SCALE GENOMIC DNA]</scope>
    <source>
        <strain evidence="12">DSM 244 / SL1</strain>
    </source>
</reference>
<feature type="binding site" evidence="9">
    <location>
        <begin position="281"/>
        <end position="283"/>
    </location>
    <ligand>
        <name>ATP</name>
        <dbReference type="ChEBI" id="CHEBI:30616"/>
    </ligand>
</feature>
<evidence type="ECO:0000313" key="11">
    <source>
        <dbReference type="EMBL" id="ABM62824.1"/>
    </source>
</evidence>
<keyword evidence="6 9" id="KW-0418">Kinase</keyword>
<dbReference type="PIRSF" id="PIRSF000722">
    <property type="entry name" value="Acetate_prop_kin"/>
    <property type="match status" value="1"/>
</dbReference>
<comment type="cofactor">
    <cofactor evidence="9">
        <name>Mg(2+)</name>
        <dbReference type="ChEBI" id="CHEBI:18420"/>
    </cofactor>
    <cofactor evidence="9">
        <name>Mn(2+)</name>
        <dbReference type="ChEBI" id="CHEBI:29035"/>
    </cofactor>
    <text evidence="9">Mg(2+). Can also accept Mn(2+).</text>
</comment>
<dbReference type="EMBL" id="CP000544">
    <property type="protein sequence ID" value="ABM62824.1"/>
    <property type="molecule type" value="Genomic_DNA"/>
</dbReference>
<protein>
    <recommendedName>
        <fullName evidence="9">Acetate kinase</fullName>
        <ecNumber evidence="9">2.7.2.1</ecNumber>
    </recommendedName>
    <alternativeName>
        <fullName evidence="9">Acetokinase</fullName>
    </alternativeName>
</protein>
<dbReference type="GO" id="GO:0008776">
    <property type="term" value="F:acetate kinase activity"/>
    <property type="evidence" value="ECO:0007669"/>
    <property type="project" value="UniProtKB-UniRule"/>
</dbReference>
<dbReference type="PANTHER" id="PTHR21060:SF21">
    <property type="entry name" value="ACETATE KINASE"/>
    <property type="match status" value="1"/>
</dbReference>
<feature type="site" description="Transition state stabilizer" evidence="9">
    <location>
        <position position="179"/>
    </location>
</feature>
<comment type="catalytic activity">
    <reaction evidence="9">
        <text>acetate + ATP = acetyl phosphate + ADP</text>
        <dbReference type="Rhea" id="RHEA:11352"/>
        <dbReference type="ChEBI" id="CHEBI:22191"/>
        <dbReference type="ChEBI" id="CHEBI:30089"/>
        <dbReference type="ChEBI" id="CHEBI:30616"/>
        <dbReference type="ChEBI" id="CHEBI:456216"/>
        <dbReference type="EC" id="2.7.2.1"/>
    </reaction>
</comment>
<dbReference type="PANTHER" id="PTHR21060">
    <property type="entry name" value="ACETATE KINASE"/>
    <property type="match status" value="1"/>
</dbReference>
<keyword evidence="3 9" id="KW-0808">Transferase</keyword>
<keyword evidence="12" id="KW-1185">Reference proteome</keyword>
<feature type="binding site" evidence="9">
    <location>
        <position position="9"/>
    </location>
    <ligand>
        <name>Mg(2+)</name>
        <dbReference type="ChEBI" id="CHEBI:18420"/>
    </ligand>
</feature>
<evidence type="ECO:0000256" key="4">
    <source>
        <dbReference type="ARBA" id="ARBA00022723"/>
    </source>
</evidence>
<keyword evidence="5 9" id="KW-0547">Nucleotide-binding</keyword>
<feature type="site" description="Transition state stabilizer" evidence="9">
    <location>
        <position position="239"/>
    </location>
</feature>
<dbReference type="UniPathway" id="UPA00340">
    <property type="reaction ID" value="UER00458"/>
</dbReference>
<dbReference type="Pfam" id="PF00871">
    <property type="entry name" value="Acetate_kinase"/>
    <property type="match status" value="1"/>
</dbReference>